<dbReference type="InterPro" id="IPR021135">
    <property type="entry name" value="PEP_COase"/>
</dbReference>
<comment type="cofactor">
    <cofactor evidence="9">
        <name>Mg(2+)</name>
        <dbReference type="ChEBI" id="CHEBI:18420"/>
    </cofactor>
</comment>
<evidence type="ECO:0000256" key="8">
    <source>
        <dbReference type="ARBA" id="ARBA00048995"/>
    </source>
</evidence>
<evidence type="ECO:0000256" key="2">
    <source>
        <dbReference type="ARBA" id="ARBA00008346"/>
    </source>
</evidence>
<comment type="subunit">
    <text evidence="9">Homotetramer.</text>
</comment>
<organism evidence="10 11">
    <name type="scientific">Phenylobacterium zucineum (strain HLK1)</name>
    <dbReference type="NCBI Taxonomy" id="450851"/>
    <lineage>
        <taxon>Bacteria</taxon>
        <taxon>Pseudomonadati</taxon>
        <taxon>Pseudomonadota</taxon>
        <taxon>Alphaproteobacteria</taxon>
        <taxon>Caulobacterales</taxon>
        <taxon>Caulobacteraceae</taxon>
        <taxon>Phenylobacterium</taxon>
    </lineage>
</organism>
<dbReference type="eggNOG" id="COG2352">
    <property type="taxonomic scope" value="Bacteria"/>
</dbReference>
<name>B4RI67_PHEZH</name>
<keyword evidence="10" id="KW-0670">Pyruvate</keyword>
<dbReference type="PANTHER" id="PTHR30523">
    <property type="entry name" value="PHOSPHOENOLPYRUVATE CARBOXYLASE"/>
    <property type="match status" value="1"/>
</dbReference>
<dbReference type="GO" id="GO:0006099">
    <property type="term" value="P:tricarboxylic acid cycle"/>
    <property type="evidence" value="ECO:0007669"/>
    <property type="project" value="InterPro"/>
</dbReference>
<dbReference type="InterPro" id="IPR015813">
    <property type="entry name" value="Pyrv/PenolPyrv_kinase-like_dom"/>
</dbReference>
<dbReference type="NCBIfam" id="NF000584">
    <property type="entry name" value="PRK00009.1"/>
    <property type="match status" value="1"/>
</dbReference>
<evidence type="ECO:0000256" key="1">
    <source>
        <dbReference type="ARBA" id="ARBA00003670"/>
    </source>
</evidence>
<keyword evidence="6 9" id="KW-0456">Lyase</keyword>
<evidence type="ECO:0000256" key="3">
    <source>
        <dbReference type="ARBA" id="ARBA00012305"/>
    </source>
</evidence>
<dbReference type="KEGG" id="pzu:PHZ_p0099"/>
<dbReference type="OrthoDB" id="9768133at2"/>
<gene>
    <name evidence="9" type="primary">ppc</name>
    <name evidence="10" type="ordered locus">PHZ_p0099</name>
</gene>
<feature type="active site" evidence="9">
    <location>
        <position position="134"/>
    </location>
</feature>
<dbReference type="GO" id="GO:0015977">
    <property type="term" value="P:carbon fixation"/>
    <property type="evidence" value="ECO:0007669"/>
    <property type="project" value="UniProtKB-UniRule"/>
</dbReference>
<dbReference type="InterPro" id="IPR022805">
    <property type="entry name" value="PEP_COase_bac/pln-type"/>
</dbReference>
<geneLocation type="plasmid" evidence="11">
    <name>pHLK1</name>
</geneLocation>
<dbReference type="RefSeq" id="WP_012520342.1">
    <property type="nucleotide sequence ID" value="NC_011143.1"/>
</dbReference>
<evidence type="ECO:0000256" key="6">
    <source>
        <dbReference type="ARBA" id="ARBA00023239"/>
    </source>
</evidence>
<dbReference type="PRINTS" id="PR00150">
    <property type="entry name" value="PEPCARBXLASE"/>
</dbReference>
<dbReference type="GO" id="GO:0005829">
    <property type="term" value="C:cytosol"/>
    <property type="evidence" value="ECO:0007669"/>
    <property type="project" value="TreeGrafter"/>
</dbReference>
<dbReference type="AlphaFoldDB" id="B4RI67"/>
<evidence type="ECO:0000256" key="4">
    <source>
        <dbReference type="ARBA" id="ARBA00022419"/>
    </source>
</evidence>
<protein>
    <recommendedName>
        <fullName evidence="4 9">Phosphoenolpyruvate carboxylase</fullName>
        <shortName evidence="9">PEPC</shortName>
        <shortName evidence="9">PEPCase</shortName>
        <ecNumber evidence="3 9">4.1.1.31</ecNumber>
    </recommendedName>
</protein>
<dbReference type="GO" id="GO:0008964">
    <property type="term" value="F:phosphoenolpyruvate carboxylase activity"/>
    <property type="evidence" value="ECO:0007669"/>
    <property type="project" value="UniProtKB-UniRule"/>
</dbReference>
<dbReference type="HAMAP" id="MF_00595">
    <property type="entry name" value="PEPcase_type1"/>
    <property type="match status" value="1"/>
</dbReference>
<evidence type="ECO:0000313" key="10">
    <source>
        <dbReference type="EMBL" id="ACG80042.1"/>
    </source>
</evidence>
<comment type="function">
    <text evidence="1 9">Forms oxaloacetate, a four-carbon dicarboxylic acid source for the tricarboxylic acid cycle.</text>
</comment>
<evidence type="ECO:0000256" key="5">
    <source>
        <dbReference type="ARBA" id="ARBA00022842"/>
    </source>
</evidence>
<reference evidence="10 11" key="1">
    <citation type="journal article" date="2008" name="BMC Genomics">
        <title>Complete genome of Phenylobacterium zucineum - a novel facultative intracellular bacterium isolated from human erythroleukemia cell line K562.</title>
        <authorList>
            <person name="Luo Y."/>
            <person name="Xu X."/>
            <person name="Ding Z."/>
            <person name="Liu Z."/>
            <person name="Zhang B."/>
            <person name="Yan Z."/>
            <person name="Sun J."/>
            <person name="Hu S."/>
            <person name="Hu X."/>
        </authorList>
    </citation>
    <scope>NUCLEOTIDE SEQUENCE [LARGE SCALE GENOMIC DNA]</scope>
    <source>
        <strain evidence="11">HLK1</strain>
        <plasmid evidence="11">HLK1</plasmid>
        <plasmid evidence="11">Plasmid pHLK1</plasmid>
    </source>
</reference>
<evidence type="ECO:0000256" key="9">
    <source>
        <dbReference type="HAMAP-Rule" id="MF_00595"/>
    </source>
</evidence>
<dbReference type="EC" id="4.1.1.31" evidence="3 9"/>
<dbReference type="Gene3D" id="1.20.1440.90">
    <property type="entry name" value="Phosphoenolpyruvate/pyruvate domain"/>
    <property type="match status" value="1"/>
</dbReference>
<comment type="catalytic activity">
    <reaction evidence="8 9">
        <text>oxaloacetate + phosphate = phosphoenolpyruvate + hydrogencarbonate</text>
        <dbReference type="Rhea" id="RHEA:28370"/>
        <dbReference type="ChEBI" id="CHEBI:16452"/>
        <dbReference type="ChEBI" id="CHEBI:17544"/>
        <dbReference type="ChEBI" id="CHEBI:43474"/>
        <dbReference type="ChEBI" id="CHEBI:58702"/>
        <dbReference type="EC" id="4.1.1.31"/>
    </reaction>
</comment>
<dbReference type="GO" id="GO:0006107">
    <property type="term" value="P:oxaloacetate metabolic process"/>
    <property type="evidence" value="ECO:0007669"/>
    <property type="project" value="UniProtKB-UniRule"/>
</dbReference>
<dbReference type="EMBL" id="CP000748">
    <property type="protein sequence ID" value="ACG80042.1"/>
    <property type="molecule type" value="Genomic_DNA"/>
</dbReference>
<accession>B4RI67</accession>
<keyword evidence="10" id="KW-0614">Plasmid</keyword>
<feature type="active site" evidence="9">
    <location>
        <position position="558"/>
    </location>
</feature>
<dbReference type="Proteomes" id="UP000001868">
    <property type="component" value="Plasmid pHLK1"/>
</dbReference>
<dbReference type="Pfam" id="PF00311">
    <property type="entry name" value="PEPcase"/>
    <property type="match status" value="1"/>
</dbReference>
<dbReference type="GO" id="GO:0000287">
    <property type="term" value="F:magnesium ion binding"/>
    <property type="evidence" value="ECO:0007669"/>
    <property type="project" value="UniProtKB-UniRule"/>
</dbReference>
<evidence type="ECO:0000313" key="11">
    <source>
        <dbReference type="Proteomes" id="UP000001868"/>
    </source>
</evidence>
<keyword evidence="5 9" id="KW-0460">Magnesium</keyword>
<evidence type="ECO:0000256" key="7">
    <source>
        <dbReference type="ARBA" id="ARBA00023300"/>
    </source>
</evidence>
<keyword evidence="11" id="KW-1185">Reference proteome</keyword>
<dbReference type="SUPFAM" id="SSF51621">
    <property type="entry name" value="Phosphoenolpyruvate/pyruvate domain"/>
    <property type="match status" value="1"/>
</dbReference>
<dbReference type="PANTHER" id="PTHR30523:SF6">
    <property type="entry name" value="PHOSPHOENOLPYRUVATE CARBOXYLASE"/>
    <property type="match status" value="1"/>
</dbReference>
<dbReference type="HOGENOM" id="CLU_006557_2_0_5"/>
<keyword evidence="7 9" id="KW-0120">Carbon dioxide fixation</keyword>
<proteinExistence type="inferred from homology"/>
<sequence>MSATPPGDVRSATQEVGALLGQIIRDEDPSAFARIEAVRRLAVARHFQGAAGELPALLDGLSADEAFKVVHGFACFLQAANAAEDAMQARRASLGEDAIRLDDVLDALAKEGVTEDQVRALLGKGLIVPVLTAHPSEVRRRSVLEHAQAMRETLGALAHPDCGPDAETLSEILLRETALLWGTRLLRSVKPTPEDEVDNTVAVMRASLLSAIPAVYEAWERRLGPELPGFLRLGSWVGGDRDGNPFVTGEVLRRALARQAEAVLGHYLEEVHRLGVSLSLAEDLAPPTPELKAFADSLADPPAHQAREPYRRALTLIYARLAATYQALVGRPAPRLAAARADPYASPDALVADLERLLSSLRRTNARAFSRGPLPNLVRAVRVFGFHLASLDLRQNAAVHERVVAELLAKAGACDDYLALDEAGRQRILLAELAHRRPLVSPIVCYSEETARELGVFRAAAEARARFGPAALGAYIVSNAGAVSDLLEPYVLMKEAGLFDPIEPSAPLRVEPLFETIADLRAAPEVLAAYLETPLIAGLMRGANAHQEVMIGYSDSSKDGSYLTSSWQLHRTSAALSALADAKGVRLQLFHGRGGAVGRGGGSSFEAIVAQPPGVLRGRMRLTEQGEVIANKYADAALARRSLETLACGVIAASLRPAFADVSAADVEAMDALAETSRRAYRGLVYETPGFADFFFSSTPIAELSELNIASRPVARQAARTIESLRAIPWVFSWSQARLMLPGWYGFGAATKEADLERLRAWWRGWPFFRATLRNMEMVLAKADLAIGARYAELVADVDLRAVIFGRIRAEWDRTVDRLLAITGQTQLLEHEPRLAEAIKGRLPYIEPLNHLQVELLRRRRAGEDDPKLHEALLMTLNGIASGLRNSG</sequence>
<comment type="similarity">
    <text evidence="2 9">Belongs to the PEPCase type 1 family.</text>
</comment>